<accession>A0A512C0I2</accession>
<dbReference type="InterPro" id="IPR041698">
    <property type="entry name" value="Methyltransf_25"/>
</dbReference>
<dbReference type="Gene3D" id="3.40.50.150">
    <property type="entry name" value="Vaccinia Virus protein VP39"/>
    <property type="match status" value="1"/>
</dbReference>
<dbReference type="EMBL" id="BJYU01000120">
    <property type="protein sequence ID" value="GEO17719.1"/>
    <property type="molecule type" value="Genomic_DNA"/>
</dbReference>
<dbReference type="SUPFAM" id="SSF53335">
    <property type="entry name" value="S-adenosyl-L-methionine-dependent methyltransferases"/>
    <property type="match status" value="1"/>
</dbReference>
<organism evidence="2 3">
    <name type="scientific">Microvirga aerophila</name>
    <dbReference type="NCBI Taxonomy" id="670291"/>
    <lineage>
        <taxon>Bacteria</taxon>
        <taxon>Pseudomonadati</taxon>
        <taxon>Pseudomonadota</taxon>
        <taxon>Alphaproteobacteria</taxon>
        <taxon>Hyphomicrobiales</taxon>
        <taxon>Methylobacteriaceae</taxon>
        <taxon>Microvirga</taxon>
    </lineage>
</organism>
<evidence type="ECO:0000259" key="1">
    <source>
        <dbReference type="Pfam" id="PF13649"/>
    </source>
</evidence>
<evidence type="ECO:0000313" key="2">
    <source>
        <dbReference type="EMBL" id="GEO17719.1"/>
    </source>
</evidence>
<evidence type="ECO:0000313" key="3">
    <source>
        <dbReference type="Proteomes" id="UP000321085"/>
    </source>
</evidence>
<feature type="domain" description="Methyltransferase" evidence="1">
    <location>
        <begin position="45"/>
        <end position="144"/>
    </location>
</feature>
<dbReference type="AlphaFoldDB" id="A0A512C0I2"/>
<dbReference type="CDD" id="cd02440">
    <property type="entry name" value="AdoMet_MTases"/>
    <property type="match status" value="1"/>
</dbReference>
<sequence>MSDAWMTSTGHAVSDASWLDLHFQTCRAENEDALQYVGVEPGWTVLDADCGSGGYIPLLGKLVGPTGWVAALDLAPENVAQVERLARDGHCAAPVDVRVGSVLDLPFADPTFDCVWCANVAQYLTEAEFTRVMDEFRRVTKPSGLVAVKESDGTLLQLLPLDPAIMARQVAARLAKAAETGALGAWCGSSLARFFRQTGLTEIVRKGWLVERWAPVPPHTREFLAMGLRYHAKLAEEHDLSPADCEAYNAAAADPDRLFDDPDFCFREYFVVTLGHVPA</sequence>
<dbReference type="Proteomes" id="UP000321085">
    <property type="component" value="Unassembled WGS sequence"/>
</dbReference>
<gene>
    <name evidence="2" type="ORF">MAE02_54150</name>
</gene>
<dbReference type="PANTHER" id="PTHR43591:SF24">
    <property type="entry name" value="2-METHOXY-6-POLYPRENYL-1,4-BENZOQUINOL METHYLASE, MITOCHONDRIAL"/>
    <property type="match status" value="1"/>
</dbReference>
<dbReference type="Pfam" id="PF13649">
    <property type="entry name" value="Methyltransf_25"/>
    <property type="match status" value="1"/>
</dbReference>
<name>A0A512C0I2_9HYPH</name>
<proteinExistence type="predicted"/>
<reference evidence="2 3" key="1">
    <citation type="submission" date="2019-07" db="EMBL/GenBank/DDBJ databases">
        <title>Whole genome shotgun sequence of Microvirga aerophila NBRC 106136.</title>
        <authorList>
            <person name="Hosoyama A."/>
            <person name="Uohara A."/>
            <person name="Ohji S."/>
            <person name="Ichikawa N."/>
        </authorList>
    </citation>
    <scope>NUCLEOTIDE SEQUENCE [LARGE SCALE GENOMIC DNA]</scope>
    <source>
        <strain evidence="2 3">NBRC 106136</strain>
    </source>
</reference>
<dbReference type="GO" id="GO:0008168">
    <property type="term" value="F:methyltransferase activity"/>
    <property type="evidence" value="ECO:0007669"/>
    <property type="project" value="TreeGrafter"/>
</dbReference>
<protein>
    <recommendedName>
        <fullName evidence="1">Methyltransferase domain-containing protein</fullName>
    </recommendedName>
</protein>
<comment type="caution">
    <text evidence="2">The sequence shown here is derived from an EMBL/GenBank/DDBJ whole genome shotgun (WGS) entry which is preliminary data.</text>
</comment>
<dbReference type="RefSeq" id="WP_147022598.1">
    <property type="nucleotide sequence ID" value="NZ_BJYU01000120.1"/>
</dbReference>
<dbReference type="PANTHER" id="PTHR43591">
    <property type="entry name" value="METHYLTRANSFERASE"/>
    <property type="match status" value="1"/>
</dbReference>
<keyword evidence="3" id="KW-1185">Reference proteome</keyword>
<dbReference type="InterPro" id="IPR029063">
    <property type="entry name" value="SAM-dependent_MTases_sf"/>
</dbReference>